<evidence type="ECO:0000256" key="1">
    <source>
        <dbReference type="PROSITE-ProRule" id="PRU00175"/>
    </source>
</evidence>
<dbReference type="GO" id="GO:0008270">
    <property type="term" value="F:zinc ion binding"/>
    <property type="evidence" value="ECO:0007669"/>
    <property type="project" value="UniProtKB-KW"/>
</dbReference>
<feature type="domain" description="RING-type" evidence="2">
    <location>
        <begin position="215"/>
        <end position="254"/>
    </location>
</feature>
<dbReference type="EMBL" id="CM035442">
    <property type="protein sequence ID" value="KAH7280505.1"/>
    <property type="molecule type" value="Genomic_DNA"/>
</dbReference>
<dbReference type="GO" id="GO:0061630">
    <property type="term" value="F:ubiquitin protein ligase activity"/>
    <property type="evidence" value="ECO:0007669"/>
    <property type="project" value="TreeGrafter"/>
</dbReference>
<keyword evidence="1" id="KW-0862">Zinc</keyword>
<protein>
    <recommendedName>
        <fullName evidence="2">RING-type domain-containing protein</fullName>
    </recommendedName>
</protein>
<dbReference type="InterPro" id="IPR001841">
    <property type="entry name" value="Znf_RING"/>
</dbReference>
<dbReference type="GO" id="GO:0016567">
    <property type="term" value="P:protein ubiquitination"/>
    <property type="evidence" value="ECO:0007669"/>
    <property type="project" value="TreeGrafter"/>
</dbReference>
<gene>
    <name evidence="3" type="ORF">KP509_37G070700</name>
</gene>
<dbReference type="InterPro" id="IPR013083">
    <property type="entry name" value="Znf_RING/FYVE/PHD"/>
</dbReference>
<name>A0A8T2QA47_CERRI</name>
<comment type="caution">
    <text evidence="3">The sequence shown here is derived from an EMBL/GenBank/DDBJ whole genome shotgun (WGS) entry which is preliminary data.</text>
</comment>
<keyword evidence="1" id="KW-0479">Metal-binding</keyword>
<reference evidence="3" key="1">
    <citation type="submission" date="2021-08" db="EMBL/GenBank/DDBJ databases">
        <title>WGS assembly of Ceratopteris richardii.</title>
        <authorList>
            <person name="Marchant D.B."/>
            <person name="Chen G."/>
            <person name="Jenkins J."/>
            <person name="Shu S."/>
            <person name="Leebens-Mack J."/>
            <person name="Grimwood J."/>
            <person name="Schmutz J."/>
            <person name="Soltis P."/>
            <person name="Soltis D."/>
            <person name="Chen Z.-H."/>
        </authorList>
    </citation>
    <scope>NUCLEOTIDE SEQUENCE</scope>
    <source>
        <strain evidence="3">Whitten #5841</strain>
        <tissue evidence="3">Leaf</tissue>
    </source>
</reference>
<dbReference type="Gene3D" id="3.30.40.10">
    <property type="entry name" value="Zinc/RING finger domain, C3HC4 (zinc finger)"/>
    <property type="match status" value="1"/>
</dbReference>
<keyword evidence="4" id="KW-1185">Reference proteome</keyword>
<dbReference type="SMART" id="SM00184">
    <property type="entry name" value="RING"/>
    <property type="match status" value="1"/>
</dbReference>
<dbReference type="Pfam" id="PF13920">
    <property type="entry name" value="zf-C3HC4_3"/>
    <property type="match status" value="1"/>
</dbReference>
<dbReference type="OMA" id="LEKWMQA"/>
<dbReference type="PANTHER" id="PTHR22696">
    <property type="entry name" value="E3 UBIQUITIN-PROTEIN LIGASE RNF26"/>
    <property type="match status" value="1"/>
</dbReference>
<keyword evidence="1" id="KW-0863">Zinc-finger</keyword>
<dbReference type="Proteomes" id="UP000825935">
    <property type="component" value="Chromosome 37"/>
</dbReference>
<dbReference type="AlphaFoldDB" id="A0A8T2QA47"/>
<dbReference type="PROSITE" id="PS50089">
    <property type="entry name" value="ZF_RING_2"/>
    <property type="match status" value="1"/>
</dbReference>
<dbReference type="GO" id="GO:0006511">
    <property type="term" value="P:ubiquitin-dependent protein catabolic process"/>
    <property type="evidence" value="ECO:0007669"/>
    <property type="project" value="TreeGrafter"/>
</dbReference>
<dbReference type="OrthoDB" id="1888855at2759"/>
<dbReference type="PANTHER" id="PTHR22696:SF1">
    <property type="entry name" value="E3 UBIQUITIN-PROTEIN LIGASE RNF26"/>
    <property type="match status" value="1"/>
</dbReference>
<evidence type="ECO:0000259" key="2">
    <source>
        <dbReference type="PROSITE" id="PS50089"/>
    </source>
</evidence>
<organism evidence="3 4">
    <name type="scientific">Ceratopteris richardii</name>
    <name type="common">Triangle waterfern</name>
    <dbReference type="NCBI Taxonomy" id="49495"/>
    <lineage>
        <taxon>Eukaryota</taxon>
        <taxon>Viridiplantae</taxon>
        <taxon>Streptophyta</taxon>
        <taxon>Embryophyta</taxon>
        <taxon>Tracheophyta</taxon>
        <taxon>Polypodiopsida</taxon>
        <taxon>Polypodiidae</taxon>
        <taxon>Polypodiales</taxon>
        <taxon>Pteridineae</taxon>
        <taxon>Pteridaceae</taxon>
        <taxon>Parkerioideae</taxon>
        <taxon>Ceratopteris</taxon>
    </lineage>
</organism>
<proteinExistence type="predicted"/>
<sequence>MDDAPANCNTLRSGGQAVCTPSFHVRPATEEEEAWLQMEDGIPLLCPSSPVSFCDAEVFNIGDELEKWMQAEKQDCIIEEAEFVCKIEEEKEEELVQLANSKDVQGFLMMKALMNGSTYLVDASALGEADFQTLISVQQASKMLLQLVEEYIFRKLEEERFKLLDQYQKVVSLQKQTEAAAAKEQALLKDEITKLKRDYRALHESFEREKDRSTCRICFVRPRDVLPLPCMHFDYCDSCLRQYQRMRNICPTCRSPISGVLRHNLSHG</sequence>
<accession>A0A8T2QA47</accession>
<evidence type="ECO:0000313" key="3">
    <source>
        <dbReference type="EMBL" id="KAH7280505.1"/>
    </source>
</evidence>
<dbReference type="SUPFAM" id="SSF57850">
    <property type="entry name" value="RING/U-box"/>
    <property type="match status" value="1"/>
</dbReference>
<evidence type="ECO:0000313" key="4">
    <source>
        <dbReference type="Proteomes" id="UP000825935"/>
    </source>
</evidence>